<dbReference type="Proteomes" id="UP000630097">
    <property type="component" value="Unassembled WGS sequence"/>
</dbReference>
<comment type="caution">
    <text evidence="3">The sequence shown here is derived from an EMBL/GenBank/DDBJ whole genome shotgun (WGS) entry which is preliminary data.</text>
</comment>
<keyword evidence="4" id="KW-1185">Reference proteome</keyword>
<feature type="domain" description="DnaJ homologue subfamily C member 28 conserved" evidence="2">
    <location>
        <begin position="14"/>
        <end position="79"/>
    </location>
</feature>
<evidence type="ECO:0000313" key="3">
    <source>
        <dbReference type="EMBL" id="GIG78116.1"/>
    </source>
</evidence>
<dbReference type="RefSeq" id="WP_203881607.1">
    <property type="nucleotide sequence ID" value="NZ_BAABHH010000003.1"/>
</dbReference>
<feature type="region of interest" description="Disordered" evidence="1">
    <location>
        <begin position="127"/>
        <end position="163"/>
    </location>
</feature>
<feature type="compositionally biased region" description="Basic residues" evidence="1">
    <location>
        <begin position="150"/>
        <end position="163"/>
    </location>
</feature>
<dbReference type="EMBL" id="BONV01000003">
    <property type="protein sequence ID" value="GIG78116.1"/>
    <property type="molecule type" value="Genomic_DNA"/>
</dbReference>
<evidence type="ECO:0000256" key="1">
    <source>
        <dbReference type="SAM" id="MobiDB-lite"/>
    </source>
</evidence>
<reference evidence="3 4" key="1">
    <citation type="submission" date="2021-01" db="EMBL/GenBank/DDBJ databases">
        <title>Whole genome shotgun sequence of Planotetraspora kaengkrachanensis NBRC 104272.</title>
        <authorList>
            <person name="Komaki H."/>
            <person name="Tamura T."/>
        </authorList>
    </citation>
    <scope>NUCLEOTIDE SEQUENCE [LARGE SCALE GENOMIC DNA]</scope>
    <source>
        <strain evidence="3 4">NBRC 104272</strain>
    </source>
</reference>
<proteinExistence type="predicted"/>
<feature type="compositionally biased region" description="Pro residues" evidence="1">
    <location>
        <begin position="135"/>
        <end position="149"/>
    </location>
</feature>
<dbReference type="InterPro" id="IPR018961">
    <property type="entry name" value="DnaJ_homolog_subfam-C_membr-28"/>
</dbReference>
<protein>
    <submittedName>
        <fullName evidence="3">DUF1992 domain-containing protein</fullName>
    </submittedName>
</protein>
<accession>A0A8J3PSD7</accession>
<dbReference type="Pfam" id="PF09350">
    <property type="entry name" value="DJC28_CD"/>
    <property type="match status" value="1"/>
</dbReference>
<dbReference type="AlphaFoldDB" id="A0A8J3PSD7"/>
<organism evidence="3 4">
    <name type="scientific">Planotetraspora kaengkrachanensis</name>
    <dbReference type="NCBI Taxonomy" id="575193"/>
    <lineage>
        <taxon>Bacteria</taxon>
        <taxon>Bacillati</taxon>
        <taxon>Actinomycetota</taxon>
        <taxon>Actinomycetes</taxon>
        <taxon>Streptosporangiales</taxon>
        <taxon>Streptosporangiaceae</taxon>
        <taxon>Planotetraspora</taxon>
    </lineage>
</organism>
<sequence length="163" mass="18347">MTERKPPGMGFESWIDRQIREAAERGAFDDLPGAGKPLPDQGKPYDEMWWIKQKLRAENLSFPLPGTLALRKEAEEAMASASRARTENEVRAIVTEINQRIAEATKKALSGPPLNLMPFDVDEVVRDWRMRNPSPGAPVSPAEPPPPPPARRRSPFRWLRGAR</sequence>
<evidence type="ECO:0000259" key="2">
    <source>
        <dbReference type="Pfam" id="PF09350"/>
    </source>
</evidence>
<gene>
    <name evidence="3" type="ORF">Pka01_12430</name>
</gene>
<name>A0A8J3PSD7_9ACTN</name>
<evidence type="ECO:0000313" key="4">
    <source>
        <dbReference type="Proteomes" id="UP000630097"/>
    </source>
</evidence>